<dbReference type="InterPro" id="IPR016197">
    <property type="entry name" value="Chromo-like_dom_sf"/>
</dbReference>
<dbReference type="GO" id="GO:0003676">
    <property type="term" value="F:nucleic acid binding"/>
    <property type="evidence" value="ECO:0007669"/>
    <property type="project" value="InterPro"/>
</dbReference>
<dbReference type="Proteomes" id="UP001347796">
    <property type="component" value="Unassembled WGS sequence"/>
</dbReference>
<evidence type="ECO:0008006" key="5">
    <source>
        <dbReference type="Google" id="ProtNLM"/>
    </source>
</evidence>
<dbReference type="Pfam" id="PF00665">
    <property type="entry name" value="rve"/>
    <property type="match status" value="1"/>
</dbReference>
<evidence type="ECO:0000313" key="4">
    <source>
        <dbReference type="Proteomes" id="UP001347796"/>
    </source>
</evidence>
<evidence type="ECO:0000259" key="1">
    <source>
        <dbReference type="PROSITE" id="PS50013"/>
    </source>
</evidence>
<feature type="domain" description="Chromo" evidence="1">
    <location>
        <begin position="320"/>
        <end position="349"/>
    </location>
</feature>
<evidence type="ECO:0000259" key="2">
    <source>
        <dbReference type="PROSITE" id="PS50994"/>
    </source>
</evidence>
<keyword evidence="4" id="KW-1185">Reference proteome</keyword>
<dbReference type="InterPro" id="IPR036397">
    <property type="entry name" value="RNaseH_sf"/>
</dbReference>
<reference evidence="3 4" key="1">
    <citation type="submission" date="2024-01" db="EMBL/GenBank/DDBJ databases">
        <title>The genome of the rayed Mediterranean limpet Patella caerulea (Linnaeus, 1758).</title>
        <authorList>
            <person name="Anh-Thu Weber A."/>
            <person name="Halstead-Nussloch G."/>
        </authorList>
    </citation>
    <scope>NUCLEOTIDE SEQUENCE [LARGE SCALE GENOMIC DNA]</scope>
    <source>
        <strain evidence="3">AATW-2023a</strain>
        <tissue evidence="3">Whole specimen</tissue>
    </source>
</reference>
<dbReference type="InterPro" id="IPR001584">
    <property type="entry name" value="Integrase_cat-core"/>
</dbReference>
<proteinExistence type="predicted"/>
<dbReference type="AlphaFoldDB" id="A0AAN8PCF4"/>
<organism evidence="3 4">
    <name type="scientific">Patella caerulea</name>
    <name type="common">Rayed Mediterranean limpet</name>
    <dbReference type="NCBI Taxonomy" id="87958"/>
    <lineage>
        <taxon>Eukaryota</taxon>
        <taxon>Metazoa</taxon>
        <taxon>Spiralia</taxon>
        <taxon>Lophotrochozoa</taxon>
        <taxon>Mollusca</taxon>
        <taxon>Gastropoda</taxon>
        <taxon>Patellogastropoda</taxon>
        <taxon>Patelloidea</taxon>
        <taxon>Patellidae</taxon>
        <taxon>Patella</taxon>
    </lineage>
</organism>
<dbReference type="InterPro" id="IPR000953">
    <property type="entry name" value="Chromo/chromo_shadow_dom"/>
</dbReference>
<dbReference type="Gene3D" id="3.30.420.10">
    <property type="entry name" value="Ribonuclease H-like superfamily/Ribonuclease H"/>
    <property type="match status" value="1"/>
</dbReference>
<dbReference type="PROSITE" id="PS50994">
    <property type="entry name" value="INTEGRASE"/>
    <property type="match status" value="1"/>
</dbReference>
<dbReference type="InterPro" id="IPR012337">
    <property type="entry name" value="RNaseH-like_sf"/>
</dbReference>
<protein>
    <recommendedName>
        <fullName evidence="5">Integrase catalytic domain-containing protein</fullName>
    </recommendedName>
</protein>
<dbReference type="CDD" id="cd00024">
    <property type="entry name" value="CD_CSD"/>
    <property type="match status" value="1"/>
</dbReference>
<dbReference type="PANTHER" id="PTHR46585">
    <property type="entry name" value="INTEGRASE CORE DOMAIN CONTAINING PROTEIN"/>
    <property type="match status" value="1"/>
</dbReference>
<feature type="domain" description="Integrase catalytic" evidence="2">
    <location>
        <begin position="56"/>
        <end position="231"/>
    </location>
</feature>
<dbReference type="PROSITE" id="PS50013">
    <property type="entry name" value="CHROMO_2"/>
    <property type="match status" value="1"/>
</dbReference>
<dbReference type="SUPFAM" id="SSF54160">
    <property type="entry name" value="Chromo domain-like"/>
    <property type="match status" value="1"/>
</dbReference>
<dbReference type="GO" id="GO:0015074">
    <property type="term" value="P:DNA integration"/>
    <property type="evidence" value="ECO:0007669"/>
    <property type="project" value="InterPro"/>
</dbReference>
<accession>A0AAN8PCF4</accession>
<gene>
    <name evidence="3" type="ORF">SNE40_014222</name>
</gene>
<evidence type="ECO:0000313" key="3">
    <source>
        <dbReference type="EMBL" id="KAK6175842.1"/>
    </source>
</evidence>
<comment type="caution">
    <text evidence="3">The sequence shown here is derived from an EMBL/GenBank/DDBJ whole genome shotgun (WGS) entry which is preliminary data.</text>
</comment>
<dbReference type="EMBL" id="JAZGQO010000010">
    <property type="protein sequence ID" value="KAK6175842.1"/>
    <property type="molecule type" value="Genomic_DNA"/>
</dbReference>
<dbReference type="PANTHER" id="PTHR46585:SF1">
    <property type="entry name" value="CHROMO DOMAIN-CONTAINING PROTEIN"/>
    <property type="match status" value="1"/>
</dbReference>
<sequence>MRPALNRMLTKIYYNPEHPVSYSGIYKLYSYLRQKNQPITLKDVRGWLSKQRSYTMHVTPKRRYKRDRIRVAGIDHLWGLDLADVSSLKKHNNGHTFLLCVIDVLSKYAWVYPMKSKTARSIAQGFTHILESSQRKPISIQTDKGKEFLNKSFQTMLKDRGIGFYVSQNDDIKMAIVERLQRTLKRRMYHYFTKNNTFTYINVLQKIVNGYNNSKHRSIQMAPVKVHPGNQDRVMDILYKKVTKPKEKYAFNAGDYVRISESKHPFKKDYLGSYSEEIFQVVQRLRRDRPVYKINDLQGVAIKGTFYREELIKVIPPKHYDIERVISRKTVRGLKYLLVRWRGYDQSIV</sequence>
<dbReference type="SUPFAM" id="SSF53098">
    <property type="entry name" value="Ribonuclease H-like"/>
    <property type="match status" value="1"/>
</dbReference>
<name>A0AAN8PCF4_PATCE</name>